<dbReference type="OrthoDB" id="4015904at2759"/>
<proteinExistence type="predicted"/>
<evidence type="ECO:0000313" key="3">
    <source>
        <dbReference type="Proteomes" id="UP000000707"/>
    </source>
</evidence>
<gene>
    <name evidence="2" type="ORF">CANTEDRAFT_114848</name>
</gene>
<dbReference type="InterPro" id="IPR054415">
    <property type="entry name" value="SPO24"/>
</dbReference>
<dbReference type="EMBL" id="GL996527">
    <property type="protein sequence ID" value="EGV61375.1"/>
    <property type="molecule type" value="Genomic_DNA"/>
</dbReference>
<accession>G3BA73</accession>
<name>G3BA73_CANTC</name>
<dbReference type="AlphaFoldDB" id="G3BA73"/>
<evidence type="ECO:0000313" key="2">
    <source>
        <dbReference type="EMBL" id="EGV61374.1"/>
    </source>
</evidence>
<evidence type="ECO:0000256" key="1">
    <source>
        <dbReference type="SAM" id="MobiDB-lite"/>
    </source>
</evidence>
<dbReference type="KEGG" id="cten:18247607"/>
<organism evidence="3">
    <name type="scientific">Candida tenuis (strain ATCC 10573 / BCRC 21748 / CBS 615 / JCM 9827 / NBRC 10315 / NRRL Y-1498 / VKM Y-70)</name>
    <name type="common">Yeast</name>
    <name type="synonym">Yamadazyma tenuis</name>
    <dbReference type="NCBI Taxonomy" id="590646"/>
    <lineage>
        <taxon>Eukaryota</taxon>
        <taxon>Fungi</taxon>
        <taxon>Dikarya</taxon>
        <taxon>Ascomycota</taxon>
        <taxon>Saccharomycotina</taxon>
        <taxon>Pichiomycetes</taxon>
        <taxon>Debaryomycetaceae</taxon>
        <taxon>Yamadazyma</taxon>
    </lineage>
</organism>
<dbReference type="Proteomes" id="UP000000707">
    <property type="component" value="Unassembled WGS sequence"/>
</dbReference>
<feature type="region of interest" description="Disordered" evidence="1">
    <location>
        <begin position="38"/>
        <end position="59"/>
    </location>
</feature>
<dbReference type="EMBL" id="GL996527">
    <property type="protein sequence ID" value="EGV61374.1"/>
    <property type="molecule type" value="Genomic_DNA"/>
</dbReference>
<protein>
    <submittedName>
        <fullName evidence="2">Uncharacterized protein</fullName>
    </submittedName>
</protein>
<sequence length="59" mass="6518">MSDFKKTFQTMPDFFLPLGSEVSEPFVIPNVSPTTSPLLAPVPEETEETEHVSVPIVDL</sequence>
<feature type="non-terminal residue" evidence="2">
    <location>
        <position position="59"/>
    </location>
</feature>
<dbReference type="HOGENOM" id="CLU_2967175_0_0_1"/>
<dbReference type="GeneID" id="18247607"/>
<keyword evidence="3" id="KW-1185">Reference proteome</keyword>
<reference evidence="2 3" key="1">
    <citation type="journal article" date="2011" name="Proc. Natl. Acad. Sci. U.S.A.">
        <title>Comparative genomics of xylose-fermenting fungi for enhanced biofuel production.</title>
        <authorList>
            <person name="Wohlbach D.J."/>
            <person name="Kuo A."/>
            <person name="Sato T.K."/>
            <person name="Potts K.M."/>
            <person name="Salamov A.A."/>
            <person name="LaButti K.M."/>
            <person name="Sun H."/>
            <person name="Clum A."/>
            <person name="Pangilinan J.L."/>
            <person name="Lindquist E.A."/>
            <person name="Lucas S."/>
            <person name="Lapidus A."/>
            <person name="Jin M."/>
            <person name="Gunawan C."/>
            <person name="Balan V."/>
            <person name="Dale B.E."/>
            <person name="Jeffries T.W."/>
            <person name="Zinkel R."/>
            <person name="Barry K.W."/>
            <person name="Grigoriev I.V."/>
            <person name="Gasch A.P."/>
        </authorList>
    </citation>
    <scope>NUCLEOTIDE SEQUENCE [LARGE SCALE GENOMIC DNA]</scope>
    <source>
        <strain evidence="2">ATCC 10573</strain>
        <strain evidence="3">ATCC 10573 / BCRC 21748 / CBS 615 / JCM 9827 / NBRC 10315 / NRRL Y-1498 / VKM Y-70</strain>
    </source>
</reference>
<dbReference type="Pfam" id="PF22044">
    <property type="entry name" value="SPO24"/>
    <property type="match status" value="1"/>
</dbReference>